<dbReference type="STRING" id="451379.A0A158R5U2"/>
<dbReference type="GO" id="GO:0003824">
    <property type="term" value="F:catalytic activity"/>
    <property type="evidence" value="ECO:0007669"/>
    <property type="project" value="InterPro"/>
</dbReference>
<evidence type="ECO:0000313" key="3">
    <source>
        <dbReference type="Proteomes" id="UP000046393"/>
    </source>
</evidence>
<dbReference type="CDD" id="cd09106">
    <property type="entry name" value="PLDc_vPLD3_4_5_like_1"/>
    <property type="match status" value="1"/>
</dbReference>
<feature type="domain" description="PLD phosphodiesterase" evidence="2">
    <location>
        <begin position="195"/>
        <end position="222"/>
    </location>
</feature>
<dbReference type="InterPro" id="IPR001736">
    <property type="entry name" value="PLipase_D/transphosphatidylase"/>
</dbReference>
<dbReference type="Pfam" id="PF13918">
    <property type="entry name" value="PLDc_3"/>
    <property type="match status" value="1"/>
</dbReference>
<dbReference type="Proteomes" id="UP000046393">
    <property type="component" value="Unplaced"/>
</dbReference>
<dbReference type="AlphaFoldDB" id="A0A158R5U2"/>
<comment type="similarity">
    <text evidence="1">Belongs to the phospholipase D family.</text>
</comment>
<sequence>MVHEETEPDKFFDASSLCNIGKKIFHTDENVEKNHRFLKCLFIWQLYCKRPLCSIQNRKLNLKNCGSVRLAAVDFRLEIVESIPENVSFGDVQLPRSTFDAWKSLITESTDEILIAAYKSSLRGIHVFGSQPQSFSEKGDKIYDYLLNNGLKKKLNIKIVENFPPKDKGDNADAAGLAEKGVANRQLLNFKKIFGRGTMHSKFIVSDKKNFYLGSANLDWRSLNQKMELGVLVTSCPCLATDLANVFNSYWSIPHETNADYRRNQPKALFNIEKPLTIQVKGTPTSVYLATSPPQLNGPERTWDLHAITTTIDDAKSFLYIHVMDYFPMHIYTKPKRFWPIIDSAIRRAILRGVEVKLLAAALHYPRLGVRFLSSLQSLNGITDNGGISVKIFKVPTAVEAKTVLRRERRTHNKFLVTDNTVIIGTSNWSGDYFEGGSSGAALVIQQNNEYQTPIVDEMKNIFLRDWHSEYAHDLSKYIEKCITSFDQSFCETPKDPSLFASRPTV</sequence>
<dbReference type="WBParaSite" id="SMUV_0000814201-mRNA-1">
    <property type="protein sequence ID" value="SMUV_0000814201-mRNA-1"/>
    <property type="gene ID" value="SMUV_0000814201"/>
</dbReference>
<dbReference type="InterPro" id="IPR050874">
    <property type="entry name" value="Diverse_PLD-related"/>
</dbReference>
<dbReference type="CDD" id="cd09107">
    <property type="entry name" value="PLDc_vPLD3_4_5_like_2"/>
    <property type="match status" value="1"/>
</dbReference>
<organism evidence="3 4">
    <name type="scientific">Syphacia muris</name>
    <dbReference type="NCBI Taxonomy" id="451379"/>
    <lineage>
        <taxon>Eukaryota</taxon>
        <taxon>Metazoa</taxon>
        <taxon>Ecdysozoa</taxon>
        <taxon>Nematoda</taxon>
        <taxon>Chromadorea</taxon>
        <taxon>Rhabditida</taxon>
        <taxon>Spirurina</taxon>
        <taxon>Oxyuridomorpha</taxon>
        <taxon>Oxyuroidea</taxon>
        <taxon>Oxyuridae</taxon>
        <taxon>Syphacia</taxon>
    </lineage>
</organism>
<dbReference type="Gene3D" id="3.30.870.10">
    <property type="entry name" value="Endonuclease Chain A"/>
    <property type="match status" value="2"/>
</dbReference>
<evidence type="ECO:0000256" key="1">
    <source>
        <dbReference type="ARBA" id="ARBA00008664"/>
    </source>
</evidence>
<accession>A0A158R5U2</accession>
<dbReference type="PANTHER" id="PTHR10185:SF25">
    <property type="entry name" value="PLD PHOSPHODIESTERASE DOMAIN-CONTAINING PROTEIN"/>
    <property type="match status" value="1"/>
</dbReference>
<proteinExistence type="inferred from homology"/>
<dbReference type="SMART" id="SM00155">
    <property type="entry name" value="PLDc"/>
    <property type="match status" value="2"/>
</dbReference>
<evidence type="ECO:0000259" key="2">
    <source>
        <dbReference type="PROSITE" id="PS50035"/>
    </source>
</evidence>
<protein>
    <submittedName>
        <fullName evidence="4">Phospholipase D3</fullName>
    </submittedName>
</protein>
<dbReference type="InterPro" id="IPR032803">
    <property type="entry name" value="PLDc_3"/>
</dbReference>
<name>A0A158R5U2_9BILA</name>
<dbReference type="PROSITE" id="PS50035">
    <property type="entry name" value="PLD"/>
    <property type="match status" value="2"/>
</dbReference>
<feature type="domain" description="PLD phosphodiesterase" evidence="2">
    <location>
        <begin position="407"/>
        <end position="433"/>
    </location>
</feature>
<reference evidence="4" key="1">
    <citation type="submission" date="2016-04" db="UniProtKB">
        <authorList>
            <consortium name="WormBaseParasite"/>
        </authorList>
    </citation>
    <scope>IDENTIFICATION</scope>
</reference>
<keyword evidence="3" id="KW-1185">Reference proteome</keyword>
<evidence type="ECO:0000313" key="4">
    <source>
        <dbReference type="WBParaSite" id="SMUV_0000814201-mRNA-1"/>
    </source>
</evidence>
<dbReference type="PANTHER" id="PTHR10185">
    <property type="entry name" value="PHOSPHOLIPASE D - RELATED"/>
    <property type="match status" value="1"/>
</dbReference>
<dbReference type="SUPFAM" id="SSF56024">
    <property type="entry name" value="Phospholipase D/nuclease"/>
    <property type="match status" value="2"/>
</dbReference>